<dbReference type="RefSeq" id="WP_165327240.1">
    <property type="nucleotide sequence ID" value="NZ_CP049109.1"/>
</dbReference>
<gene>
    <name evidence="2" type="ORF">G5C33_10895</name>
</gene>
<dbReference type="Pfam" id="PF13618">
    <property type="entry name" value="Gluconate_2-dh3"/>
    <property type="match status" value="1"/>
</dbReference>
<dbReference type="KEGG" id="spzr:G5C33_10895"/>
<dbReference type="AlphaFoldDB" id="A0A6G6Y5N9"/>
<keyword evidence="3" id="KW-1185">Reference proteome</keyword>
<reference evidence="2 3" key="1">
    <citation type="submission" date="2020-02" db="EMBL/GenBank/DDBJ databases">
        <authorList>
            <person name="Zheng R.K."/>
            <person name="Sun C.M."/>
        </authorList>
    </citation>
    <scope>NUCLEOTIDE SEQUENCE [LARGE SCALE GENOMIC DNA]</scope>
    <source>
        <strain evidence="3">zrk23</strain>
    </source>
</reference>
<proteinExistence type="predicted"/>
<evidence type="ECO:0000256" key="1">
    <source>
        <dbReference type="SAM" id="MobiDB-lite"/>
    </source>
</evidence>
<dbReference type="Proteomes" id="UP000501568">
    <property type="component" value="Chromosome"/>
</dbReference>
<dbReference type="InterPro" id="IPR027056">
    <property type="entry name" value="Gluconate_2DH_su3"/>
</dbReference>
<organism evidence="2 3">
    <name type="scientific">Stakelama tenebrarum</name>
    <dbReference type="NCBI Taxonomy" id="2711215"/>
    <lineage>
        <taxon>Bacteria</taxon>
        <taxon>Pseudomonadati</taxon>
        <taxon>Pseudomonadota</taxon>
        <taxon>Alphaproteobacteria</taxon>
        <taxon>Sphingomonadales</taxon>
        <taxon>Sphingomonadaceae</taxon>
        <taxon>Stakelama</taxon>
    </lineage>
</organism>
<protein>
    <submittedName>
        <fullName evidence="2">Gluconate 2-dehydrogenase subunit 3 family protein</fullName>
    </submittedName>
</protein>
<sequence>MADRFPDYHVLAKRDTASWNAQTGAVVDARLAKDPPEGVLSDRQRQTLARVIDRIVPQPEHRPPVNTLALVMGKIAANGSDGFRHHQLPETRRAWERGLDAVDAEACVRHGSGFAFLSDDQADAVLCAVEKGEVEAPEWQDLPAGLFWSWRLIPDIVSAYYAHPSAWSAMGFGGPASPRGYVRLQANRRDPWEAAERDDQAPSPAEARNHHAE</sequence>
<accession>A0A6G6Y5N9</accession>
<evidence type="ECO:0000313" key="2">
    <source>
        <dbReference type="EMBL" id="QIG80235.1"/>
    </source>
</evidence>
<evidence type="ECO:0000313" key="3">
    <source>
        <dbReference type="Proteomes" id="UP000501568"/>
    </source>
</evidence>
<name>A0A6G6Y5N9_9SPHN</name>
<dbReference type="EMBL" id="CP049109">
    <property type="protein sequence ID" value="QIG80235.1"/>
    <property type="molecule type" value="Genomic_DNA"/>
</dbReference>
<feature type="compositionally biased region" description="Basic and acidic residues" evidence="1">
    <location>
        <begin position="187"/>
        <end position="200"/>
    </location>
</feature>
<feature type="region of interest" description="Disordered" evidence="1">
    <location>
        <begin position="183"/>
        <end position="213"/>
    </location>
</feature>